<feature type="transmembrane region" description="Helical" evidence="2">
    <location>
        <begin position="401"/>
        <end position="424"/>
    </location>
</feature>
<accession>A0A8H8UG08</accession>
<keyword evidence="2" id="KW-0812">Transmembrane</keyword>
<gene>
    <name evidence="3" type="ORF">LOCC1_G004779</name>
</gene>
<dbReference type="AlphaFoldDB" id="A0A8H8UG08"/>
<keyword evidence="4" id="KW-1185">Reference proteome</keyword>
<dbReference type="OrthoDB" id="3057599at2759"/>
<protein>
    <recommendedName>
        <fullName evidence="5">Phosphoribosylaminoimidazole-succinocarboxamide synthase</fullName>
    </recommendedName>
</protein>
<dbReference type="InterPro" id="IPR021840">
    <property type="entry name" value="DUF3433"/>
</dbReference>
<feature type="region of interest" description="Disordered" evidence="1">
    <location>
        <begin position="1"/>
        <end position="22"/>
    </location>
</feature>
<name>A0A8H8UG08_9HELO</name>
<evidence type="ECO:0000256" key="2">
    <source>
        <dbReference type="SAM" id="Phobius"/>
    </source>
</evidence>
<sequence>MNLGELDVQRVHSNRPQIQRTPTHELPITSSRTQFADCPSLTSSVSEATVIRWITPPSRKISPEGSFDTTRPDQNRHSVGINEAAYASNTPLVVRFDEEQIRSNEVASNRGKMEGMKVDPSPPTPIDDTPYIRHAIDQLTRNEVAKPIQRPSSSTSSESYPVDRIVADLGLGYTPSARREELALIRKHRSTPTPGPEGGRLFNYNATRPLSGHSAPSLVPSRELLSAGPPNFIPVPPPTHSPRYPKLTFVPTILRPASMIILAISCLLMIAALMFTAIYSTYHKGLTEFSSVYGGQYFVFAFLPQIISAYIFIYAQCVMSTTTRILPYTLMAMDDAEHRANALFLGIFPRTMLWPRLDGPRSIVLSTAFFWLSIFTIPLQSCLFSVIQVEGVWRWTTVQGIAWTLIAIYVLVFWGAAILAFFFFHRRTGLMWDPRSLADVICLLPRSNCLGDYNGSDTMHKDELRDRLSMRSERVGFWMTQDKCQGLFYCIGEEGTATRRYTLESGKLQEKSIEPSADLESNTGEYSEQARFASITWYLRDTFVVFWAVAGSLTLTALIIVSFLPSTAIRKGFKPLLSAAADVHGFSPANFLYSFIPAVLGMVLYLLFQSLDMGLRKLQPWAELGKPQGETADRSLLLDYTADLPISCTLNALSGGHLRIAMMSLLSFVFILLPILAGGIFFPLTTPANEVRMIPNLPAFYICITLLILYVLGLFMVVPNRSLMHLPHNVDCLAEIISFMHASHILDNDVAFRAPRSKADLTTRLMTAQVNGRDARYAFGSYKGRYGKYCYGIEKLGQPDVCVQI</sequence>
<feature type="transmembrane region" description="Helical" evidence="2">
    <location>
        <begin position="699"/>
        <end position="718"/>
    </location>
</feature>
<keyword evidence="2" id="KW-1133">Transmembrane helix</keyword>
<evidence type="ECO:0008006" key="5">
    <source>
        <dbReference type="Google" id="ProtNLM"/>
    </source>
</evidence>
<dbReference type="Pfam" id="PF11915">
    <property type="entry name" value="DUF3433"/>
    <property type="match status" value="1"/>
</dbReference>
<dbReference type="PANTHER" id="PTHR37544:SF1">
    <property type="entry name" value="PHOSPHORIBOSYLAMINOIMIDAZOLE-SUCCINOCARBOXAMIDE SYNTHASE"/>
    <property type="match status" value="1"/>
</dbReference>
<keyword evidence="2" id="KW-0472">Membrane</keyword>
<feature type="transmembrane region" description="Helical" evidence="2">
    <location>
        <begin position="259"/>
        <end position="282"/>
    </location>
</feature>
<evidence type="ECO:0000313" key="3">
    <source>
        <dbReference type="EMBL" id="TVY43693.1"/>
    </source>
</evidence>
<proteinExistence type="predicted"/>
<dbReference type="EMBL" id="QGMI01000268">
    <property type="protein sequence ID" value="TVY43693.1"/>
    <property type="molecule type" value="Genomic_DNA"/>
</dbReference>
<feature type="transmembrane region" description="Helical" evidence="2">
    <location>
        <begin position="544"/>
        <end position="569"/>
    </location>
</feature>
<reference evidence="3 4" key="1">
    <citation type="submission" date="2018-05" db="EMBL/GenBank/DDBJ databases">
        <title>Genome sequencing and assembly of the regulated plant pathogen Lachnellula willkommii and related sister species for the development of diagnostic species identification markers.</title>
        <authorList>
            <person name="Giroux E."/>
            <person name="Bilodeau G."/>
        </authorList>
    </citation>
    <scope>NUCLEOTIDE SEQUENCE [LARGE SCALE GENOMIC DNA]</scope>
    <source>
        <strain evidence="3 4">CBS 160.35</strain>
    </source>
</reference>
<evidence type="ECO:0000313" key="4">
    <source>
        <dbReference type="Proteomes" id="UP000443090"/>
    </source>
</evidence>
<comment type="caution">
    <text evidence="3">The sequence shown here is derived from an EMBL/GenBank/DDBJ whole genome shotgun (WGS) entry which is preliminary data.</text>
</comment>
<evidence type="ECO:0000256" key="1">
    <source>
        <dbReference type="SAM" id="MobiDB-lite"/>
    </source>
</evidence>
<feature type="transmembrane region" description="Helical" evidence="2">
    <location>
        <begin position="660"/>
        <end position="684"/>
    </location>
</feature>
<feature type="transmembrane region" description="Helical" evidence="2">
    <location>
        <begin position="363"/>
        <end position="389"/>
    </location>
</feature>
<organism evidence="3 4">
    <name type="scientific">Lachnellula occidentalis</name>
    <dbReference type="NCBI Taxonomy" id="215460"/>
    <lineage>
        <taxon>Eukaryota</taxon>
        <taxon>Fungi</taxon>
        <taxon>Dikarya</taxon>
        <taxon>Ascomycota</taxon>
        <taxon>Pezizomycotina</taxon>
        <taxon>Leotiomycetes</taxon>
        <taxon>Helotiales</taxon>
        <taxon>Lachnaceae</taxon>
        <taxon>Lachnellula</taxon>
    </lineage>
</organism>
<feature type="transmembrane region" description="Helical" evidence="2">
    <location>
        <begin position="294"/>
        <end position="315"/>
    </location>
</feature>
<dbReference type="Proteomes" id="UP000443090">
    <property type="component" value="Unassembled WGS sequence"/>
</dbReference>
<dbReference type="PANTHER" id="PTHR37544">
    <property type="entry name" value="SPRAY-RELATED"/>
    <property type="match status" value="1"/>
</dbReference>
<feature type="transmembrane region" description="Helical" evidence="2">
    <location>
        <begin position="589"/>
        <end position="608"/>
    </location>
</feature>